<name>A0ABN8MVJ1_9CNID</name>
<dbReference type="EMBL" id="CALNXK010000005">
    <property type="protein sequence ID" value="CAH3036949.1"/>
    <property type="molecule type" value="Genomic_DNA"/>
</dbReference>
<keyword evidence="2" id="KW-1185">Reference proteome</keyword>
<organism evidence="1 2">
    <name type="scientific">Porites lobata</name>
    <dbReference type="NCBI Taxonomy" id="104759"/>
    <lineage>
        <taxon>Eukaryota</taxon>
        <taxon>Metazoa</taxon>
        <taxon>Cnidaria</taxon>
        <taxon>Anthozoa</taxon>
        <taxon>Hexacorallia</taxon>
        <taxon>Scleractinia</taxon>
        <taxon>Fungiina</taxon>
        <taxon>Poritidae</taxon>
        <taxon>Porites</taxon>
    </lineage>
</organism>
<reference evidence="1 2" key="1">
    <citation type="submission" date="2022-05" db="EMBL/GenBank/DDBJ databases">
        <authorList>
            <consortium name="Genoscope - CEA"/>
            <person name="William W."/>
        </authorList>
    </citation>
    <scope>NUCLEOTIDE SEQUENCE [LARGE SCALE GENOMIC DNA]</scope>
</reference>
<proteinExistence type="predicted"/>
<comment type="caution">
    <text evidence="1">The sequence shown here is derived from an EMBL/GenBank/DDBJ whole genome shotgun (WGS) entry which is preliminary data.</text>
</comment>
<accession>A0ABN8MVJ1</accession>
<gene>
    <name evidence="1" type="ORF">PLOB_00035651</name>
</gene>
<sequence>MDDGLSFTSALRLLRRSHFPFNYDPHPWKPGKPENKTECLKSLMATYLYRKKVNDYCALGVNFKEHLYVPELNEVNGETFHEREDHNHVLKRITSCARAGTIPSIGLQYFRDALHDENSGMTYEALTGKRKQSVPDCEKFFSIGVLKFLQNNNHKNEARVVEIILNWHKENDGRGL</sequence>
<evidence type="ECO:0000313" key="1">
    <source>
        <dbReference type="EMBL" id="CAH3036949.1"/>
    </source>
</evidence>
<protein>
    <submittedName>
        <fullName evidence="1">Uncharacterized protein</fullName>
    </submittedName>
</protein>
<dbReference type="Proteomes" id="UP001159405">
    <property type="component" value="Unassembled WGS sequence"/>
</dbReference>
<feature type="non-terminal residue" evidence="1">
    <location>
        <position position="176"/>
    </location>
</feature>
<evidence type="ECO:0000313" key="2">
    <source>
        <dbReference type="Proteomes" id="UP001159405"/>
    </source>
</evidence>